<comment type="caution">
    <text evidence="1">The sequence shown here is derived from an EMBL/GenBank/DDBJ whole genome shotgun (WGS) entry which is preliminary data.</text>
</comment>
<dbReference type="OrthoDB" id="8000953at2"/>
<keyword evidence="2" id="KW-1185">Reference proteome</keyword>
<evidence type="ECO:0000313" key="1">
    <source>
        <dbReference type="EMBL" id="OYQ16774.1"/>
    </source>
</evidence>
<dbReference type="InterPro" id="IPR025354">
    <property type="entry name" value="DUF4258"/>
</dbReference>
<evidence type="ECO:0008006" key="3">
    <source>
        <dbReference type="Google" id="ProtNLM"/>
    </source>
</evidence>
<gene>
    <name evidence="1" type="ORF">CHR90_17500</name>
</gene>
<accession>A0A255XK63</accession>
<dbReference type="AlphaFoldDB" id="A0A255XK63"/>
<name>A0A255XK63_9PROT</name>
<dbReference type="Proteomes" id="UP000216361">
    <property type="component" value="Unassembled WGS sequence"/>
</dbReference>
<sequence>MLFYSAHADAVIAARKIEKIWVEKTLAAPDWIEPDPADLTVSRAFKQIEDFGNRVLRVAYRPIGADILVITVFFDRGARR</sequence>
<dbReference type="EMBL" id="NOXS01000035">
    <property type="protein sequence ID" value="OYQ16774.1"/>
    <property type="molecule type" value="Genomic_DNA"/>
</dbReference>
<organism evidence="1 2">
    <name type="scientific">Elstera cyanobacteriorum</name>
    <dbReference type="NCBI Taxonomy" id="2022747"/>
    <lineage>
        <taxon>Bacteria</taxon>
        <taxon>Pseudomonadati</taxon>
        <taxon>Pseudomonadota</taxon>
        <taxon>Alphaproteobacteria</taxon>
        <taxon>Rhodospirillales</taxon>
        <taxon>Rhodospirillaceae</taxon>
        <taxon>Elstera</taxon>
    </lineage>
</organism>
<dbReference type="Pfam" id="PF14076">
    <property type="entry name" value="DUF4258"/>
    <property type="match status" value="1"/>
</dbReference>
<evidence type="ECO:0000313" key="2">
    <source>
        <dbReference type="Proteomes" id="UP000216361"/>
    </source>
</evidence>
<proteinExistence type="predicted"/>
<protein>
    <recommendedName>
        <fullName evidence="3">DUF4258 domain-containing protein</fullName>
    </recommendedName>
</protein>
<reference evidence="1 2" key="1">
    <citation type="submission" date="2017-07" db="EMBL/GenBank/DDBJ databases">
        <title>Elstera cyanobacteriorum sp. nov., a novel bacterium isolated from cyanobacterial aggregates in a eutrophic lake.</title>
        <authorList>
            <person name="Cai H."/>
        </authorList>
    </citation>
    <scope>NUCLEOTIDE SEQUENCE [LARGE SCALE GENOMIC DNA]</scope>
    <source>
        <strain evidence="1 2">TH019</strain>
    </source>
</reference>